<organism evidence="1">
    <name type="scientific">Arundo donax</name>
    <name type="common">Giant reed</name>
    <name type="synonym">Donax arundinaceus</name>
    <dbReference type="NCBI Taxonomy" id="35708"/>
    <lineage>
        <taxon>Eukaryota</taxon>
        <taxon>Viridiplantae</taxon>
        <taxon>Streptophyta</taxon>
        <taxon>Embryophyta</taxon>
        <taxon>Tracheophyta</taxon>
        <taxon>Spermatophyta</taxon>
        <taxon>Magnoliopsida</taxon>
        <taxon>Liliopsida</taxon>
        <taxon>Poales</taxon>
        <taxon>Poaceae</taxon>
        <taxon>PACMAD clade</taxon>
        <taxon>Arundinoideae</taxon>
        <taxon>Arundineae</taxon>
        <taxon>Arundo</taxon>
    </lineage>
</organism>
<dbReference type="EMBL" id="GBRH01280948">
    <property type="protein sequence ID" value="JAD16947.1"/>
    <property type="molecule type" value="Transcribed_RNA"/>
</dbReference>
<proteinExistence type="predicted"/>
<name>A0A0A8XZ13_ARUDO</name>
<evidence type="ECO:0000313" key="1">
    <source>
        <dbReference type="EMBL" id="JAD16947.1"/>
    </source>
</evidence>
<sequence>MLVQEGSTNSYCMAGWYRWWKLLTGWIAGERDSVVKHQEPPASITGERMPLAGRIKVRGWPRSRGHLNAECSMEEEGVHGGGLGRGTGRVTALGGGGTLSGLKLDLRINLTD</sequence>
<accession>A0A0A8XZ13</accession>
<dbReference type="AlphaFoldDB" id="A0A0A8XZ13"/>
<protein>
    <submittedName>
        <fullName evidence="1">Uncharacterized protein</fullName>
    </submittedName>
</protein>
<reference evidence="1" key="2">
    <citation type="journal article" date="2015" name="Data Brief">
        <title>Shoot transcriptome of the giant reed, Arundo donax.</title>
        <authorList>
            <person name="Barrero R.A."/>
            <person name="Guerrero F.D."/>
            <person name="Moolhuijzen P."/>
            <person name="Goolsby J.A."/>
            <person name="Tidwell J."/>
            <person name="Bellgard S.E."/>
            <person name="Bellgard M.I."/>
        </authorList>
    </citation>
    <scope>NUCLEOTIDE SEQUENCE</scope>
    <source>
        <tissue evidence="1">Shoot tissue taken approximately 20 cm above the soil surface</tissue>
    </source>
</reference>
<reference evidence="1" key="1">
    <citation type="submission" date="2014-09" db="EMBL/GenBank/DDBJ databases">
        <authorList>
            <person name="Magalhaes I.L.F."/>
            <person name="Oliveira U."/>
            <person name="Santos F.R."/>
            <person name="Vidigal T.H.D.A."/>
            <person name="Brescovit A.D."/>
            <person name="Santos A.J."/>
        </authorList>
    </citation>
    <scope>NUCLEOTIDE SEQUENCE</scope>
    <source>
        <tissue evidence="1">Shoot tissue taken approximately 20 cm above the soil surface</tissue>
    </source>
</reference>